<dbReference type="Proteomes" id="UP001521785">
    <property type="component" value="Unassembled WGS sequence"/>
</dbReference>
<gene>
    <name evidence="1" type="ORF">SLS60_009722</name>
</gene>
<evidence type="ECO:0000313" key="2">
    <source>
        <dbReference type="Proteomes" id="UP001521785"/>
    </source>
</evidence>
<comment type="caution">
    <text evidence="1">The sequence shown here is derived from an EMBL/GenBank/DDBJ whole genome shotgun (WGS) entry which is preliminary data.</text>
</comment>
<keyword evidence="2" id="KW-1185">Reference proteome</keyword>
<accession>A0ABR3QSB7</accession>
<organism evidence="1 2">
    <name type="scientific">Paraconiothyrium brasiliense</name>
    <dbReference type="NCBI Taxonomy" id="300254"/>
    <lineage>
        <taxon>Eukaryota</taxon>
        <taxon>Fungi</taxon>
        <taxon>Dikarya</taxon>
        <taxon>Ascomycota</taxon>
        <taxon>Pezizomycotina</taxon>
        <taxon>Dothideomycetes</taxon>
        <taxon>Pleosporomycetidae</taxon>
        <taxon>Pleosporales</taxon>
        <taxon>Massarineae</taxon>
        <taxon>Didymosphaeriaceae</taxon>
        <taxon>Paraconiothyrium</taxon>
    </lineage>
</organism>
<evidence type="ECO:0000313" key="1">
    <source>
        <dbReference type="EMBL" id="KAL1595037.1"/>
    </source>
</evidence>
<name>A0ABR3QSB7_9PLEO</name>
<dbReference type="EMBL" id="JAKJXO020000016">
    <property type="protein sequence ID" value="KAL1595037.1"/>
    <property type="molecule type" value="Genomic_DNA"/>
</dbReference>
<sequence>MLASIVCSIVQYLTEPEETENDMLTTSDDEAAEEELELDVDAPLELGARTNEELPVLNKDVVEELTLEPSELVVLDVKLDDEVVLTNPGGGDGITTGTVTVAIGEDEKLEGTVEVRVKVTVVGVELGPITNVGEIVREEGRLVDVVGVTIELGPVRVLCTIEVVTDIPVDVVGELPPDVGEVPVDAIRDEVTTKETAGRLGAAFALVKGRVVAKDDAGGEPVT</sequence>
<reference evidence="1 2" key="1">
    <citation type="submission" date="2024-02" db="EMBL/GenBank/DDBJ databases">
        <title>De novo assembly and annotation of 12 fungi associated with fruit tree decline syndrome in Ontario, Canada.</title>
        <authorList>
            <person name="Sulman M."/>
            <person name="Ellouze W."/>
            <person name="Ilyukhin E."/>
        </authorList>
    </citation>
    <scope>NUCLEOTIDE SEQUENCE [LARGE SCALE GENOMIC DNA]</scope>
    <source>
        <strain evidence="1 2">M42-189</strain>
    </source>
</reference>
<proteinExistence type="predicted"/>
<protein>
    <submittedName>
        <fullName evidence="1">Uncharacterized protein</fullName>
    </submittedName>
</protein>